<keyword evidence="7" id="KW-0408">Iron</keyword>
<keyword evidence="3 6" id="KW-0560">Oxidoreductase</keyword>
<evidence type="ECO:0000256" key="3">
    <source>
        <dbReference type="ARBA" id="ARBA00023002"/>
    </source>
</evidence>
<dbReference type="GO" id="GO:0004355">
    <property type="term" value="F:glutamate synthase (NADPH) activity"/>
    <property type="evidence" value="ECO:0007669"/>
    <property type="project" value="UniProtKB-EC"/>
</dbReference>
<dbReference type="GO" id="GO:0046872">
    <property type="term" value="F:metal ion binding"/>
    <property type="evidence" value="ECO:0007669"/>
    <property type="project" value="UniProtKB-KW"/>
</dbReference>
<dbReference type="PROSITE" id="PS00198">
    <property type="entry name" value="4FE4S_FER_1"/>
    <property type="match status" value="2"/>
</dbReference>
<dbReference type="AlphaFoldDB" id="A0A0A7GEK0"/>
<evidence type="ECO:0000313" key="10">
    <source>
        <dbReference type="Proteomes" id="UP000030624"/>
    </source>
</evidence>
<dbReference type="CDD" id="cd02808">
    <property type="entry name" value="GltS_FMN"/>
    <property type="match status" value="1"/>
</dbReference>
<dbReference type="EMBL" id="CP009552">
    <property type="protein sequence ID" value="AIY89332.1"/>
    <property type="molecule type" value="Genomic_DNA"/>
</dbReference>
<dbReference type="Pfam" id="PF01645">
    <property type="entry name" value="Glu_synthase"/>
    <property type="match status" value="1"/>
</dbReference>
<dbReference type="eggNOG" id="arCOG02187">
    <property type="taxonomic scope" value="Archaea"/>
</dbReference>
<feature type="binding site" evidence="7">
    <location>
        <position position="22"/>
    </location>
    <ligand>
        <name>[4Fe-4S] cluster</name>
        <dbReference type="ChEBI" id="CHEBI:49883"/>
        <label>2</label>
    </ligand>
</feature>
<feature type="domain" description="4Fe-4S ferredoxin-type" evidence="8">
    <location>
        <begin position="37"/>
        <end position="67"/>
    </location>
</feature>
<dbReference type="PROSITE" id="PS51379">
    <property type="entry name" value="4FE4S_FER_2"/>
    <property type="match status" value="2"/>
</dbReference>
<dbReference type="InterPro" id="IPR043578">
    <property type="entry name" value="GltB_archl_type"/>
</dbReference>
<feature type="binding site" evidence="7">
    <location>
        <position position="12"/>
    </location>
    <ligand>
        <name>[4Fe-4S] cluster</name>
        <dbReference type="ChEBI" id="CHEBI:49883"/>
        <label>1</label>
    </ligand>
</feature>
<dbReference type="GO" id="GO:0008137">
    <property type="term" value="F:NADH dehydrogenase (ubiquinone) activity"/>
    <property type="evidence" value="ECO:0007669"/>
    <property type="project" value="InterPro"/>
</dbReference>
<feature type="binding site" evidence="7">
    <location>
        <position position="53"/>
    </location>
    <ligand>
        <name>[4Fe-4S] cluster</name>
        <dbReference type="ChEBI" id="CHEBI:49883"/>
        <label>2</label>
    </ligand>
</feature>
<keyword evidence="6" id="KW-0521">NADP</keyword>
<dbReference type="Gene3D" id="3.20.20.70">
    <property type="entry name" value="Aldolase class I"/>
    <property type="match status" value="1"/>
</dbReference>
<dbReference type="InterPro" id="IPR017900">
    <property type="entry name" value="4Fe4S_Fe_S_CS"/>
</dbReference>
<dbReference type="GO" id="GO:0042773">
    <property type="term" value="P:ATP synthesis coupled electron transport"/>
    <property type="evidence" value="ECO:0007669"/>
    <property type="project" value="InterPro"/>
</dbReference>
<gene>
    <name evidence="9" type="ORF">GACE_0276</name>
</gene>
<feature type="binding site" evidence="7">
    <location>
        <position position="47"/>
    </location>
    <ligand>
        <name>[4Fe-4S] cluster</name>
        <dbReference type="ChEBI" id="CHEBI:49883"/>
        <label>2</label>
    </ligand>
</feature>
<keyword evidence="7" id="KW-0411">Iron-sulfur</keyword>
<dbReference type="PANTHER" id="PTHR43819">
    <property type="entry name" value="ARCHAEAL-TYPE GLUTAMATE SYNTHASE [NADPH]"/>
    <property type="match status" value="1"/>
</dbReference>
<accession>A0A0A7GEK0</accession>
<dbReference type="SUPFAM" id="SSF51395">
    <property type="entry name" value="FMN-linked oxidoreductases"/>
    <property type="match status" value="1"/>
</dbReference>
<keyword evidence="6" id="KW-0285">Flavoprotein</keyword>
<dbReference type="GO" id="GO:0006537">
    <property type="term" value="P:glutamate biosynthetic process"/>
    <property type="evidence" value="ECO:0007669"/>
    <property type="project" value="UniProtKB-KW"/>
</dbReference>
<dbReference type="GO" id="GO:0051539">
    <property type="term" value="F:4 iron, 4 sulfur cluster binding"/>
    <property type="evidence" value="ECO:0007669"/>
    <property type="project" value="UniProtKB-KW"/>
</dbReference>
<dbReference type="PIRSF" id="PIRSF500061">
    <property type="entry name" value="GOGAT_lg2_archl"/>
    <property type="match status" value="1"/>
</dbReference>
<evidence type="ECO:0000256" key="2">
    <source>
        <dbReference type="ARBA" id="ARBA00022605"/>
    </source>
</evidence>
<feature type="binding site" evidence="7">
    <location>
        <position position="57"/>
    </location>
    <ligand>
        <name>[4Fe-4S] cluster</name>
        <dbReference type="ChEBI" id="CHEBI:49883"/>
        <label>1</label>
    </ligand>
</feature>
<feature type="binding site" evidence="7">
    <location>
        <position position="15"/>
    </location>
    <ligand>
        <name>[4Fe-4S] cluster</name>
        <dbReference type="ChEBI" id="CHEBI:49883"/>
        <label>1</label>
    </ligand>
</feature>
<dbReference type="HOGENOM" id="CLU_023342_1_1_2"/>
<comment type="catalytic activity">
    <reaction evidence="5 6">
        <text>2 L-glutamate + NADP(+) = L-glutamine + 2-oxoglutarate + NADPH + H(+)</text>
        <dbReference type="Rhea" id="RHEA:15501"/>
        <dbReference type="ChEBI" id="CHEBI:15378"/>
        <dbReference type="ChEBI" id="CHEBI:16810"/>
        <dbReference type="ChEBI" id="CHEBI:29985"/>
        <dbReference type="ChEBI" id="CHEBI:57783"/>
        <dbReference type="ChEBI" id="CHEBI:58349"/>
        <dbReference type="ChEBI" id="CHEBI:58359"/>
        <dbReference type="EC" id="1.4.1.13"/>
    </reaction>
</comment>
<dbReference type="SUPFAM" id="SSF54862">
    <property type="entry name" value="4Fe-4S ferredoxins"/>
    <property type="match status" value="1"/>
</dbReference>
<organism evidence="9 10">
    <name type="scientific">Geoglobus acetivorans</name>
    <dbReference type="NCBI Taxonomy" id="565033"/>
    <lineage>
        <taxon>Archaea</taxon>
        <taxon>Methanobacteriati</taxon>
        <taxon>Methanobacteriota</taxon>
        <taxon>Archaeoglobi</taxon>
        <taxon>Archaeoglobales</taxon>
        <taxon>Archaeoglobaceae</taxon>
        <taxon>Geoglobus</taxon>
    </lineage>
</organism>
<name>A0A0A7GEK0_GEOAI</name>
<evidence type="ECO:0000256" key="1">
    <source>
        <dbReference type="ARBA" id="ARBA00009716"/>
    </source>
</evidence>
<dbReference type="InterPro" id="IPR017896">
    <property type="entry name" value="4Fe4S_Fe-S-bd"/>
</dbReference>
<sequence length="483" mass="51705">MVFEITIDRERCIKCLRCVRYCPTSTLSSEESRDEKKEPVVKDQTACVGCGNCVDVCPASAIQVSGTSDLEERGMWSRSIVHEIWRKSETGEYLVRGTGATRPVPHFDDLVLLPAQTSRPPIDKYREPCDTRVVLGDRFAEQPLILETPIMVAAMSYGALSLEAKVAIAKGTAMAGTATNTGEGGMHPEERKHAKLLVAQYASGRFGVSSRYLNSADAIEIKIGQGAKAGMGGHLLGEKVTEDIAKIRGIPVGTDALSPSRHMDIIGPEDLAMKIEQLREITDWRIPIAVKYSAGRVADDVKIAAKAGADIIVVDGMQGGTGATPDVVANHAGVPTIAAIVQADEALREIGLRDEVSLVAAGGIRTGADVAKALALGADAVQIGTGALIAIGCTVCRQCHRGICPKGIATQDPRLRRRLDPEKGAVKVYNYIKAMTEELKILTQQAGKTDVKNLEKEDLRALDINTSAITGVKLAGLEKPFRF</sequence>
<dbReference type="GeneID" id="24796874"/>
<evidence type="ECO:0000256" key="7">
    <source>
        <dbReference type="PIRSR" id="PIRSR006429-1"/>
    </source>
</evidence>
<protein>
    <recommendedName>
        <fullName evidence="6">Archaeal glutamate synthase [NADPH]</fullName>
        <ecNumber evidence="6">1.4.1.13</ecNumber>
    </recommendedName>
</protein>
<dbReference type="Proteomes" id="UP000030624">
    <property type="component" value="Chromosome"/>
</dbReference>
<comment type="similarity">
    <text evidence="1 6">Belongs to the glutamate synthase family.</text>
</comment>
<dbReference type="PIRSF" id="PIRSF006429">
    <property type="entry name" value="GOGAT_lg_2"/>
    <property type="match status" value="1"/>
</dbReference>
<dbReference type="Gene3D" id="3.30.70.20">
    <property type="match status" value="1"/>
</dbReference>
<evidence type="ECO:0000259" key="8">
    <source>
        <dbReference type="PROSITE" id="PS51379"/>
    </source>
</evidence>
<dbReference type="EC" id="1.4.1.13" evidence="6"/>
<dbReference type="eggNOG" id="arCOG00619">
    <property type="taxonomic scope" value="Archaea"/>
</dbReference>
<comment type="cofactor">
    <cofactor evidence="6">
        <name>FMN</name>
        <dbReference type="ChEBI" id="CHEBI:58210"/>
    </cofactor>
</comment>
<dbReference type="RefSeq" id="WP_048090553.1">
    <property type="nucleotide sequence ID" value="NZ_CP009552.1"/>
</dbReference>
<dbReference type="InterPro" id="IPR000283">
    <property type="entry name" value="NADH_UbQ_OxRdtase_75kDa_su_CS"/>
</dbReference>
<dbReference type="KEGG" id="gac:GACE_0276"/>
<keyword evidence="2 6" id="KW-0028">Amino-acid biosynthesis</keyword>
<evidence type="ECO:0000256" key="5">
    <source>
        <dbReference type="ARBA" id="ARBA00048151"/>
    </source>
</evidence>
<feature type="domain" description="4Fe-4S ferredoxin-type" evidence="8">
    <location>
        <begin position="3"/>
        <end position="32"/>
    </location>
</feature>
<proteinExistence type="inferred from homology"/>
<dbReference type="InterPro" id="IPR002932">
    <property type="entry name" value="Glu_synthdom"/>
</dbReference>
<dbReference type="GO" id="GO:0016020">
    <property type="term" value="C:membrane"/>
    <property type="evidence" value="ECO:0007669"/>
    <property type="project" value="InterPro"/>
</dbReference>
<dbReference type="InterPro" id="IPR013785">
    <property type="entry name" value="Aldolase_TIM"/>
</dbReference>
<dbReference type="InterPro" id="IPR024188">
    <property type="entry name" value="GltB"/>
</dbReference>
<dbReference type="Pfam" id="PF12838">
    <property type="entry name" value="Fer4_7"/>
    <property type="match status" value="1"/>
</dbReference>
<dbReference type="STRING" id="565033.GACE_0276"/>
<feature type="binding site" evidence="7">
    <location>
        <position position="50"/>
    </location>
    <ligand>
        <name>[4Fe-4S] cluster</name>
        <dbReference type="ChEBI" id="CHEBI:49883"/>
        <label>2</label>
    </ligand>
</feature>
<keyword evidence="7" id="KW-0479">Metal-binding</keyword>
<feature type="binding site" evidence="7">
    <location>
        <position position="18"/>
    </location>
    <ligand>
        <name>[4Fe-4S] cluster</name>
        <dbReference type="ChEBI" id="CHEBI:49883"/>
        <label>1</label>
    </ligand>
</feature>
<keyword evidence="6" id="KW-0288">FMN</keyword>
<evidence type="ECO:0000256" key="6">
    <source>
        <dbReference type="PIRNR" id="PIRNR006429"/>
    </source>
</evidence>
<reference evidence="9 10" key="1">
    <citation type="journal article" date="2015" name="Appl. Environ. Microbiol.">
        <title>The Geoglobus acetivorans genome: Fe(III) reduction, acetate utilization, autotrophic growth, and degradation of aromatic compounds in a hyperthermophilic archaeon.</title>
        <authorList>
            <person name="Mardanov A.V."/>
            <person name="Slododkina G.B."/>
            <person name="Slobodkin A.I."/>
            <person name="Beletsky A.V."/>
            <person name="Gavrilov S.N."/>
            <person name="Kublanov I.V."/>
            <person name="Bonch-Osmolovskaya E.A."/>
            <person name="Skryabin K.G."/>
            <person name="Ravin N.V."/>
        </authorList>
    </citation>
    <scope>NUCLEOTIDE SEQUENCE [LARGE SCALE GENOMIC DNA]</scope>
    <source>
        <strain evidence="9 10">SBH6</strain>
    </source>
</reference>
<keyword evidence="4 6" id="KW-0314">Glutamate biosynthesis</keyword>
<evidence type="ECO:0000256" key="4">
    <source>
        <dbReference type="ARBA" id="ARBA00023164"/>
    </source>
</evidence>
<evidence type="ECO:0000313" key="9">
    <source>
        <dbReference type="EMBL" id="AIY89332.1"/>
    </source>
</evidence>
<keyword evidence="7" id="KW-0004">4Fe-4S</keyword>
<dbReference type="PROSITE" id="PS00643">
    <property type="entry name" value="COMPLEX1_75K_3"/>
    <property type="match status" value="1"/>
</dbReference>
<dbReference type="PANTHER" id="PTHR43819:SF1">
    <property type="entry name" value="ARCHAEAL-TYPE GLUTAMATE SYNTHASE [NADPH]"/>
    <property type="match status" value="1"/>
</dbReference>